<dbReference type="Pfam" id="PF20658">
    <property type="entry name" value="MSG_insertion"/>
    <property type="match status" value="1"/>
</dbReference>
<evidence type="ECO:0000256" key="6">
    <source>
        <dbReference type="ARBA" id="ARBA00022723"/>
    </source>
</evidence>
<organism evidence="19 20">
    <name type="scientific">Zhongshania marina</name>
    <dbReference type="NCBI Taxonomy" id="2304603"/>
    <lineage>
        <taxon>Bacteria</taxon>
        <taxon>Pseudomonadati</taxon>
        <taxon>Pseudomonadota</taxon>
        <taxon>Gammaproteobacteria</taxon>
        <taxon>Cellvibrionales</taxon>
        <taxon>Spongiibacteraceae</taxon>
        <taxon>Zhongshania</taxon>
    </lineage>
</organism>
<evidence type="ECO:0000256" key="4">
    <source>
        <dbReference type="ARBA" id="ARBA00022532"/>
    </source>
</evidence>
<dbReference type="FunFam" id="3.20.20.360:FF:000002">
    <property type="entry name" value="Malate synthase G"/>
    <property type="match status" value="1"/>
</dbReference>
<keyword evidence="2 11" id="KW-0329">Glyoxylate bypass</keyword>
<comment type="catalytic activity">
    <reaction evidence="9 11 14">
        <text>glyoxylate + acetyl-CoA + H2O = (S)-malate + CoA + H(+)</text>
        <dbReference type="Rhea" id="RHEA:18181"/>
        <dbReference type="ChEBI" id="CHEBI:15377"/>
        <dbReference type="ChEBI" id="CHEBI:15378"/>
        <dbReference type="ChEBI" id="CHEBI:15589"/>
        <dbReference type="ChEBI" id="CHEBI:36655"/>
        <dbReference type="ChEBI" id="CHEBI:57287"/>
        <dbReference type="ChEBI" id="CHEBI:57288"/>
        <dbReference type="EC" id="2.3.3.9"/>
    </reaction>
</comment>
<comment type="cofactor">
    <cofactor evidence="1 11">
        <name>Mg(2+)</name>
        <dbReference type="ChEBI" id="CHEBI:18420"/>
    </cofactor>
</comment>
<evidence type="ECO:0000259" key="18">
    <source>
        <dbReference type="Pfam" id="PF20659"/>
    </source>
</evidence>
<evidence type="ECO:0000259" key="15">
    <source>
        <dbReference type="Pfam" id="PF01274"/>
    </source>
</evidence>
<evidence type="ECO:0000256" key="12">
    <source>
        <dbReference type="NCBIfam" id="TIGR01345"/>
    </source>
</evidence>
<feature type="binding site" evidence="11">
    <location>
        <position position="434"/>
    </location>
    <ligand>
        <name>glyoxylate</name>
        <dbReference type="ChEBI" id="CHEBI:36655"/>
    </ligand>
</feature>
<evidence type="ECO:0000259" key="16">
    <source>
        <dbReference type="Pfam" id="PF20656"/>
    </source>
</evidence>
<comment type="subunit">
    <text evidence="11">Monomer.</text>
</comment>
<proteinExistence type="inferred from homology"/>
<evidence type="ECO:0000256" key="9">
    <source>
        <dbReference type="ARBA" id="ARBA00047918"/>
    </source>
</evidence>
<feature type="active site" description="Proton donor" evidence="11 13">
    <location>
        <position position="633"/>
    </location>
</feature>
<comment type="subcellular location">
    <subcellularLocation>
        <location evidence="11 14">Cytoplasm</location>
    </subcellularLocation>
</comment>
<evidence type="ECO:0000313" key="19">
    <source>
        <dbReference type="EMBL" id="POP53403.1"/>
    </source>
</evidence>
<reference evidence="19" key="1">
    <citation type="submission" date="2018-01" db="EMBL/GenBank/DDBJ databases">
        <authorList>
            <person name="Yu X.-D."/>
        </authorList>
    </citation>
    <scope>NUCLEOTIDE SEQUENCE</scope>
    <source>
        <strain evidence="19">ZX-21</strain>
    </source>
</reference>
<dbReference type="Pfam" id="PF20656">
    <property type="entry name" value="MS_N"/>
    <property type="match status" value="1"/>
</dbReference>
<dbReference type="Proteomes" id="UP000237222">
    <property type="component" value="Unassembled WGS sequence"/>
</dbReference>
<feature type="domain" description="Malate synthase G alpha-beta insertion" evidence="17">
    <location>
        <begin position="162"/>
        <end position="237"/>
    </location>
</feature>
<dbReference type="InterPro" id="IPR001465">
    <property type="entry name" value="Malate_synthase_TIM"/>
</dbReference>
<dbReference type="InterPro" id="IPR048355">
    <property type="entry name" value="MS_C"/>
</dbReference>
<dbReference type="EC" id="2.3.3.9" evidence="11 12"/>
<dbReference type="InterPro" id="IPR048356">
    <property type="entry name" value="MS_N"/>
</dbReference>
<evidence type="ECO:0000256" key="14">
    <source>
        <dbReference type="RuleBase" id="RU003572"/>
    </source>
</evidence>
<feature type="domain" description="Malate synthase TIM barrel" evidence="15">
    <location>
        <begin position="339"/>
        <end position="580"/>
    </location>
</feature>
<feature type="binding site" evidence="11">
    <location>
        <position position="342"/>
    </location>
    <ligand>
        <name>glyoxylate</name>
        <dbReference type="ChEBI" id="CHEBI:36655"/>
    </ligand>
</feature>
<dbReference type="UniPathway" id="UPA00703">
    <property type="reaction ID" value="UER00720"/>
</dbReference>
<gene>
    <name evidence="11" type="primary">glcB</name>
    <name evidence="19" type="ORF">C0068_07105</name>
</gene>
<keyword evidence="3 11" id="KW-0963">Cytoplasm</keyword>
<comment type="caution">
    <text evidence="19">The sequence shown here is derived from an EMBL/GenBank/DDBJ whole genome shotgun (WGS) entry which is preliminary data.</text>
</comment>
<feature type="binding site" evidence="11">
    <location>
        <position position="434"/>
    </location>
    <ligand>
        <name>Mg(2+)</name>
        <dbReference type="ChEBI" id="CHEBI:18420"/>
    </ligand>
</feature>
<keyword evidence="8 11" id="KW-0558">Oxidation</keyword>
<dbReference type="InterPro" id="IPR006253">
    <property type="entry name" value="Malate_synthG"/>
</dbReference>
<evidence type="ECO:0000256" key="5">
    <source>
        <dbReference type="ARBA" id="ARBA00022679"/>
    </source>
</evidence>
<dbReference type="PANTHER" id="PTHR42739">
    <property type="entry name" value="MALATE SYNTHASE G"/>
    <property type="match status" value="1"/>
</dbReference>
<comment type="similarity">
    <text evidence="11 14">Belongs to the malate synthase family. GlcB subfamily.</text>
</comment>
<feature type="binding site" evidence="11">
    <location>
        <position position="543"/>
    </location>
    <ligand>
        <name>acetyl-CoA</name>
        <dbReference type="ChEBI" id="CHEBI:57288"/>
    </ligand>
</feature>
<evidence type="ECO:0000256" key="8">
    <source>
        <dbReference type="ARBA" id="ARBA00023097"/>
    </source>
</evidence>
<dbReference type="PANTHER" id="PTHR42739:SF1">
    <property type="entry name" value="MALATE SYNTHASE G"/>
    <property type="match status" value="1"/>
</dbReference>
<evidence type="ECO:0000313" key="20">
    <source>
        <dbReference type="Proteomes" id="UP000237222"/>
    </source>
</evidence>
<name>A0A2S4HHF0_9GAMM</name>
<dbReference type="RefSeq" id="WP_103683798.1">
    <property type="nucleotide sequence ID" value="NZ_PQGG01000016.1"/>
</dbReference>
<sequence>MSSAISRVQHSGLQIADVLYRLVNDEVAPGTGISPDDFWAAFADILKDLAPKNRELLQKRETIQAQIDDWHRANAGKFDAVAYKAFLQEINYLLPEPADFNVATENVDEEIAALAGPQLVVPVMNARYALNAANARWGSLYDALYGTDVISEADGADKGKGYNPVRGAKVIAYARQFLDQHTSLSDGSHADATLYSVVDGALAVTLANGSETGLADPSQFVGYLGDAAAPTNILLINNGLHIDIQIDDQHPIGKDDAARVKDVVLESALTTIQDCEDSVAAVDADDKVEVYRNWLGLMKGDLQEAFVKGGKELVRTLAADRVFTAAGGGETVLHGRSLLLVRNVGHLMTNGAIIDADGFEVPEGIMDAMVTVLAAMHDLKQTGALRNSRAGSVYIVKPKMHGPEEVAFAAELFSRVEDAFGLARNTLKIGIMDEERRTTVNLKACIAAVPERVIFINTGFLDRTGDEIHTSMEAGPFVRKADMKQQAWIKAYEDWNVDIGLTCGLSGHAQIGKGMWAMPDEMAAMMDAKIGHPQAGANCAWVPSPTAATLHVMHYHQVNVLSVQEQLASRQRAALDDILTIPVAQNPNWSAEEIQQELDNNAQGMLGYVVRWIDNGVGCSKVPDINDVGLMEDRATLRISSQHIANWLRHGVCTEAQVLETLKRMAAVVDRQNASDADYTPMADNFDDSVAFQAALELVLKGCEQPSGYTEPVLHSRRIEYKAKHAG</sequence>
<evidence type="ECO:0000256" key="3">
    <source>
        <dbReference type="ARBA" id="ARBA00022490"/>
    </source>
</evidence>
<dbReference type="SUPFAM" id="SSF51645">
    <property type="entry name" value="Malate synthase G"/>
    <property type="match status" value="1"/>
</dbReference>
<dbReference type="Gene3D" id="1.20.1220.12">
    <property type="entry name" value="Malate synthase, domain III"/>
    <property type="match status" value="1"/>
</dbReference>
<keyword evidence="4 11" id="KW-0816">Tricarboxylic acid cycle</keyword>
<dbReference type="GO" id="GO:0009436">
    <property type="term" value="P:glyoxylate catabolic process"/>
    <property type="evidence" value="ECO:0007669"/>
    <property type="project" value="TreeGrafter"/>
</dbReference>
<comment type="pathway">
    <text evidence="11 14">Carbohydrate metabolism; glyoxylate cycle; (S)-malate from isocitrate: step 2/2.</text>
</comment>
<dbReference type="CDD" id="cd00728">
    <property type="entry name" value="malate_synt_G"/>
    <property type="match status" value="1"/>
</dbReference>
<dbReference type="GO" id="GO:0005829">
    <property type="term" value="C:cytosol"/>
    <property type="evidence" value="ECO:0007669"/>
    <property type="project" value="TreeGrafter"/>
</dbReference>
<evidence type="ECO:0000256" key="13">
    <source>
        <dbReference type="PIRSR" id="PIRSR601465-50"/>
    </source>
</evidence>
<dbReference type="AlphaFoldDB" id="A0A2S4HHF0"/>
<evidence type="ECO:0000256" key="7">
    <source>
        <dbReference type="ARBA" id="ARBA00022842"/>
    </source>
</evidence>
<comment type="caution">
    <text evidence="11">Lacks conserved residue(s) required for the propagation of feature annotation.</text>
</comment>
<comment type="function">
    <text evidence="10 11">Involved in the glycolate utilization. Catalyzes the condensation and subsequent hydrolysis of acetyl-coenzyme A (acetyl-CoA) and glyoxylate to form malate and CoA.</text>
</comment>
<feature type="domain" description="Malate synthase C-terminal" evidence="18">
    <location>
        <begin position="593"/>
        <end position="691"/>
    </location>
</feature>
<dbReference type="Pfam" id="PF20659">
    <property type="entry name" value="MS_C"/>
    <property type="match status" value="1"/>
</dbReference>
<dbReference type="EMBL" id="PQGG01000016">
    <property type="protein sequence ID" value="POP53403.1"/>
    <property type="molecule type" value="Genomic_DNA"/>
</dbReference>
<dbReference type="GO" id="GO:0004474">
    <property type="term" value="F:malate synthase activity"/>
    <property type="evidence" value="ECO:0007669"/>
    <property type="project" value="UniProtKB-UniRule"/>
</dbReference>
<dbReference type="InterPro" id="IPR044856">
    <property type="entry name" value="Malate_synth_C_sf"/>
</dbReference>
<dbReference type="InterPro" id="IPR046363">
    <property type="entry name" value="MS_N_TIM-barrel_dom"/>
</dbReference>
<dbReference type="Gene3D" id="3.20.20.360">
    <property type="entry name" value="Malate synthase, domain 3"/>
    <property type="match status" value="2"/>
</dbReference>
<evidence type="ECO:0000256" key="11">
    <source>
        <dbReference type="HAMAP-Rule" id="MF_00641"/>
    </source>
</evidence>
<dbReference type="OrthoDB" id="9762054at2"/>
<feature type="binding site" evidence="11">
    <location>
        <position position="315"/>
    </location>
    <ligand>
        <name>acetyl-CoA</name>
        <dbReference type="ChEBI" id="CHEBI:57288"/>
    </ligand>
</feature>
<dbReference type="Pfam" id="PF01274">
    <property type="entry name" value="MS_TIM-barrel"/>
    <property type="match status" value="1"/>
</dbReference>
<feature type="binding site" evidence="11">
    <location>
        <position position="120"/>
    </location>
    <ligand>
        <name>acetyl-CoA</name>
        <dbReference type="ChEBI" id="CHEBI:57288"/>
    </ligand>
</feature>
<dbReference type="GO" id="GO:0006097">
    <property type="term" value="P:glyoxylate cycle"/>
    <property type="evidence" value="ECO:0007669"/>
    <property type="project" value="UniProtKB-UniRule"/>
</dbReference>
<feature type="binding site" evidence="11">
    <location>
        <position position="462"/>
    </location>
    <ligand>
        <name>Mg(2+)</name>
        <dbReference type="ChEBI" id="CHEBI:18420"/>
    </ligand>
</feature>
<dbReference type="GO" id="GO:0006099">
    <property type="term" value="P:tricarboxylic acid cycle"/>
    <property type="evidence" value="ECO:0007669"/>
    <property type="project" value="UniProtKB-KW"/>
</dbReference>
<feature type="domain" description="Malate synthase N-terminal" evidence="16">
    <location>
        <begin position="19"/>
        <end position="76"/>
    </location>
</feature>
<evidence type="ECO:0000256" key="1">
    <source>
        <dbReference type="ARBA" id="ARBA00001946"/>
    </source>
</evidence>
<dbReference type="HAMAP" id="MF_00641">
    <property type="entry name" value="Malate_synth_G"/>
    <property type="match status" value="1"/>
</dbReference>
<dbReference type="InterPro" id="IPR048357">
    <property type="entry name" value="MSG_insertion"/>
</dbReference>
<feature type="binding site" evidence="11">
    <location>
        <position position="278"/>
    </location>
    <ligand>
        <name>acetyl-CoA</name>
        <dbReference type="ChEBI" id="CHEBI:57288"/>
    </ligand>
</feature>
<feature type="binding site" evidence="11">
    <location>
        <begin position="127"/>
        <end position="128"/>
    </location>
    <ligand>
        <name>acetyl-CoA</name>
        <dbReference type="ChEBI" id="CHEBI:57288"/>
    </ligand>
</feature>
<feature type="active site" description="Proton acceptor" evidence="11 13">
    <location>
        <position position="342"/>
    </location>
</feature>
<evidence type="ECO:0000259" key="17">
    <source>
        <dbReference type="Pfam" id="PF20658"/>
    </source>
</evidence>
<dbReference type="InterPro" id="IPR011076">
    <property type="entry name" value="Malate_synth_sf"/>
</dbReference>
<keyword evidence="5 11" id="KW-0808">Transferase</keyword>
<evidence type="ECO:0000256" key="2">
    <source>
        <dbReference type="ARBA" id="ARBA00022435"/>
    </source>
</evidence>
<dbReference type="GO" id="GO:0000287">
    <property type="term" value="F:magnesium ion binding"/>
    <property type="evidence" value="ECO:0007669"/>
    <property type="project" value="TreeGrafter"/>
</dbReference>
<feature type="binding site" evidence="11">
    <location>
        <begin position="459"/>
        <end position="462"/>
    </location>
    <ligand>
        <name>glyoxylate</name>
        <dbReference type="ChEBI" id="CHEBI:36655"/>
    </ligand>
</feature>
<dbReference type="NCBIfam" id="TIGR01345">
    <property type="entry name" value="malate_syn_G"/>
    <property type="match status" value="1"/>
</dbReference>
<dbReference type="NCBIfam" id="NF002825">
    <property type="entry name" value="PRK02999.1"/>
    <property type="match status" value="1"/>
</dbReference>
<accession>A0A2S4HHF0</accession>
<evidence type="ECO:0000256" key="10">
    <source>
        <dbReference type="ARBA" id="ARBA00054368"/>
    </source>
</evidence>
<feature type="modified residue" description="Cysteine sulfenic acid (-SOH)" evidence="11">
    <location>
        <position position="619"/>
    </location>
</feature>
<protein>
    <recommendedName>
        <fullName evidence="11 12">Malate synthase G</fullName>
        <ecNumber evidence="11 12">2.3.3.9</ecNumber>
    </recommendedName>
</protein>
<keyword evidence="7 11" id="KW-0460">Magnesium</keyword>
<keyword evidence="6 11" id="KW-0479">Metal-binding</keyword>